<feature type="transmembrane region" description="Helical" evidence="8">
    <location>
        <begin position="157"/>
        <end position="176"/>
    </location>
</feature>
<dbReference type="GO" id="GO:0003841">
    <property type="term" value="F:1-acylglycerol-3-phosphate O-acyltransferase activity"/>
    <property type="evidence" value="ECO:0007669"/>
    <property type="project" value="UniProtKB-EC"/>
</dbReference>
<evidence type="ECO:0000256" key="8">
    <source>
        <dbReference type="SAM" id="Phobius"/>
    </source>
</evidence>
<evidence type="ECO:0000256" key="5">
    <source>
        <dbReference type="ARBA" id="ARBA00013211"/>
    </source>
</evidence>
<keyword evidence="7" id="KW-0012">Acyltransferase</keyword>
<dbReference type="OrthoDB" id="189226at2759"/>
<dbReference type="EC" id="2.3.1.51" evidence="5"/>
<dbReference type="GO" id="GO:0012505">
    <property type="term" value="C:endomembrane system"/>
    <property type="evidence" value="ECO:0007669"/>
    <property type="project" value="TreeGrafter"/>
</dbReference>
<evidence type="ECO:0000313" key="11">
    <source>
        <dbReference type="Proteomes" id="UP000652761"/>
    </source>
</evidence>
<comment type="caution">
    <text evidence="10">The sequence shown here is derived from an EMBL/GenBank/DDBJ whole genome shotgun (WGS) entry which is preliminary data.</text>
</comment>
<evidence type="ECO:0000259" key="9">
    <source>
        <dbReference type="Pfam" id="PF16076"/>
    </source>
</evidence>
<gene>
    <name evidence="10" type="ORF">Taro_019107</name>
</gene>
<dbReference type="GO" id="GO:0016024">
    <property type="term" value="P:CDP-diacylglycerol biosynthetic process"/>
    <property type="evidence" value="ECO:0007669"/>
    <property type="project" value="UniProtKB-UniPathway"/>
</dbReference>
<dbReference type="InterPro" id="IPR032098">
    <property type="entry name" value="Acyltransf_C"/>
</dbReference>
<dbReference type="AlphaFoldDB" id="A0A843USJ6"/>
<dbReference type="Pfam" id="PF16076">
    <property type="entry name" value="Acyltransf_C"/>
    <property type="match status" value="1"/>
</dbReference>
<dbReference type="EMBL" id="NMUH01000911">
    <property type="protein sequence ID" value="MQL86575.1"/>
    <property type="molecule type" value="Genomic_DNA"/>
</dbReference>
<comment type="pathway">
    <text evidence="3">Lipid metabolism.</text>
</comment>
<dbReference type="PANTHER" id="PTHR10983:SF16">
    <property type="entry name" value="LYSOCARDIOLIPIN ACYLTRANSFERASE 1"/>
    <property type="match status" value="1"/>
</dbReference>
<keyword evidence="6" id="KW-0808">Transferase</keyword>
<organism evidence="10 11">
    <name type="scientific">Colocasia esculenta</name>
    <name type="common">Wild taro</name>
    <name type="synonym">Arum esculentum</name>
    <dbReference type="NCBI Taxonomy" id="4460"/>
    <lineage>
        <taxon>Eukaryota</taxon>
        <taxon>Viridiplantae</taxon>
        <taxon>Streptophyta</taxon>
        <taxon>Embryophyta</taxon>
        <taxon>Tracheophyta</taxon>
        <taxon>Spermatophyta</taxon>
        <taxon>Magnoliopsida</taxon>
        <taxon>Liliopsida</taxon>
        <taxon>Araceae</taxon>
        <taxon>Aroideae</taxon>
        <taxon>Colocasieae</taxon>
        <taxon>Colocasia</taxon>
    </lineage>
</organism>
<evidence type="ECO:0000256" key="1">
    <source>
        <dbReference type="ARBA" id="ARBA00001141"/>
    </source>
</evidence>
<evidence type="ECO:0000256" key="7">
    <source>
        <dbReference type="ARBA" id="ARBA00023315"/>
    </source>
</evidence>
<reference evidence="10" key="1">
    <citation type="submission" date="2017-07" db="EMBL/GenBank/DDBJ databases">
        <title>Taro Niue Genome Assembly and Annotation.</title>
        <authorList>
            <person name="Atibalentja N."/>
            <person name="Keating K."/>
            <person name="Fields C.J."/>
        </authorList>
    </citation>
    <scope>NUCLEOTIDE SEQUENCE</scope>
    <source>
        <strain evidence="10">Niue_2</strain>
        <tissue evidence="10">Leaf</tissue>
    </source>
</reference>
<name>A0A843USJ6_COLES</name>
<keyword evidence="8" id="KW-1133">Transmembrane helix</keyword>
<evidence type="ECO:0000256" key="6">
    <source>
        <dbReference type="ARBA" id="ARBA00022679"/>
    </source>
</evidence>
<sequence>MHILVVLSTEEWKGTSCGVGNANEAILSCSEQKCIRNQKFAAENGLPILKNVLLPKTRGFHVCLETLRCSLDAVYDITVGYKHRCPTFMDNVFGVDPSEVHLHVKRFRPHEIPSSENDTGAWLMERFKIKDTLLSDFTVQGHFPAQVIEGDLSTLKYLLSPAIIIALTCTCTYFTISSLWFKVYIIASCIYLTSATYFNIRPSSVVASLKALLSGPKYV</sequence>
<evidence type="ECO:0000256" key="4">
    <source>
        <dbReference type="ARBA" id="ARBA00008655"/>
    </source>
</evidence>
<keyword evidence="8" id="KW-0812">Transmembrane</keyword>
<comment type="pathway">
    <text evidence="2">Phospholipid metabolism; CDP-diacylglycerol biosynthesis; CDP-diacylglycerol from sn-glycerol 3-phosphate: step 2/3.</text>
</comment>
<feature type="domain" description="Acyltransferase C-terminal" evidence="9">
    <location>
        <begin position="94"/>
        <end position="153"/>
    </location>
</feature>
<evidence type="ECO:0000256" key="3">
    <source>
        <dbReference type="ARBA" id="ARBA00005189"/>
    </source>
</evidence>
<comment type="similarity">
    <text evidence="4">Belongs to the 1-acyl-sn-glycerol-3-phosphate acyltransferase family.</text>
</comment>
<dbReference type="CDD" id="cd07990">
    <property type="entry name" value="LPLAT_LCLAT1-like"/>
    <property type="match status" value="1"/>
</dbReference>
<comment type="catalytic activity">
    <reaction evidence="1">
        <text>a 1-acyl-sn-glycero-3-phosphate + an acyl-CoA = a 1,2-diacyl-sn-glycero-3-phosphate + CoA</text>
        <dbReference type="Rhea" id="RHEA:19709"/>
        <dbReference type="ChEBI" id="CHEBI:57287"/>
        <dbReference type="ChEBI" id="CHEBI:57970"/>
        <dbReference type="ChEBI" id="CHEBI:58342"/>
        <dbReference type="ChEBI" id="CHEBI:58608"/>
        <dbReference type="EC" id="2.3.1.51"/>
    </reaction>
</comment>
<dbReference type="UniPathway" id="UPA00557">
    <property type="reaction ID" value="UER00613"/>
</dbReference>
<dbReference type="Proteomes" id="UP000652761">
    <property type="component" value="Unassembled WGS sequence"/>
</dbReference>
<dbReference type="PANTHER" id="PTHR10983">
    <property type="entry name" value="1-ACYLGLYCEROL-3-PHOSPHATE ACYLTRANSFERASE-RELATED"/>
    <property type="match status" value="1"/>
</dbReference>
<evidence type="ECO:0000313" key="10">
    <source>
        <dbReference type="EMBL" id="MQL86575.1"/>
    </source>
</evidence>
<evidence type="ECO:0000256" key="2">
    <source>
        <dbReference type="ARBA" id="ARBA00004728"/>
    </source>
</evidence>
<protein>
    <recommendedName>
        <fullName evidence="5">1-acylglycerol-3-phosphate O-acyltransferase</fullName>
        <ecNumber evidence="5">2.3.1.51</ecNumber>
    </recommendedName>
</protein>
<accession>A0A843USJ6</accession>
<keyword evidence="11" id="KW-1185">Reference proteome</keyword>
<proteinExistence type="inferred from homology"/>
<keyword evidence="8" id="KW-0472">Membrane</keyword>